<reference evidence="1" key="1">
    <citation type="submission" date="2020-05" db="EMBL/GenBank/DDBJ databases">
        <authorList>
            <person name="Chiriac C."/>
            <person name="Salcher M."/>
            <person name="Ghai R."/>
            <person name="Kavagutti S V."/>
        </authorList>
    </citation>
    <scope>NUCLEOTIDE SEQUENCE</scope>
</reference>
<gene>
    <name evidence="1" type="ORF">UFOPK2169_00625</name>
</gene>
<protein>
    <submittedName>
        <fullName evidence="1">Unannotated protein</fullName>
    </submittedName>
</protein>
<accession>A0A6J6KL95</accession>
<dbReference type="EMBL" id="CAEZWE010000019">
    <property type="protein sequence ID" value="CAB4648915.1"/>
    <property type="molecule type" value="Genomic_DNA"/>
</dbReference>
<proteinExistence type="predicted"/>
<dbReference type="AlphaFoldDB" id="A0A6J6KL95"/>
<organism evidence="1">
    <name type="scientific">freshwater metagenome</name>
    <dbReference type="NCBI Taxonomy" id="449393"/>
    <lineage>
        <taxon>unclassified sequences</taxon>
        <taxon>metagenomes</taxon>
        <taxon>ecological metagenomes</taxon>
    </lineage>
</organism>
<evidence type="ECO:0000313" key="1">
    <source>
        <dbReference type="EMBL" id="CAB4648915.1"/>
    </source>
</evidence>
<name>A0A6J6KL95_9ZZZZ</name>
<dbReference type="SUPFAM" id="SSF69304">
    <property type="entry name" value="Tricorn protease N-terminal domain"/>
    <property type="match status" value="1"/>
</dbReference>
<sequence>MLVLGFLVFGRGSGNSTALDYVYFATDEDSEIYFASLKDDQVVVSTRLGESVKTITYLESLSSLASQDVLVVPSSDSYFVWNEDEILEIDKKALTSMSVYRGEDIDKVIYVADAKTLLVNDESNCFAIPTGKQSTRIASGECQIQGGKIFTIDTSSKDTVLTEVNIKGESINRFTLAMGGDIKLHKSGRMISGTSNADGGGFEVYSTSDGKRMFAAKTGEQVTVLDEPIDASSYLVAIENENEDETLDIGILSFADGSGTVKVLTSPYAAMGWVSPDSSEVLLLSRANAEDGKYDLNLWDVAKATSQTVVSGIEELLDYASDNEQRVALLTNRELIFGSFDNSFASRSSGSFDEGSLLFQADGIVAKIYTTNEKYDLVYVKNGPADDSGNKAITLATSAESIAVYGSSLVVDGYIYYSEESNGYTDVYRQKLADGEARQRVAEGRISQLIVLADGQMFYSEKDGDRIVSYIQKNEKPENKIQVSDRYIYFPSATAFDPAAMFFTGVQYRASATAIIDEDVARCRETNTPFINTGSSLDVALTRENNSSYSIPLSEYKLFCVRNADAIAITAAARNDGDISGSRWLGIECSDSEGDDPTSRGNFAYGEVSVSVGSGVVICGVYDWNDYESTFDYDLYEYVDPVRGMSVTVTVR</sequence>